<keyword evidence="1" id="KW-1133">Transmembrane helix</keyword>
<sequence>MSLLYPIGLFALAGLIIPLIIHLWNVKQGKTLKIGSISLLGEAAPLSSRSYRIADWLLLLLRLLLIILLAFLLAEPYMRKEAGKGGQKGWLLMEKHRFSSTYRKQKKSIDSLLKTGYELRNFDIGFLKINLNDTLTKDSLSDHKTASYLSLLTQLNERLPTGFPVTLYADQQLNKLTGALPAVDFNLQWKETGKTDTVRNWTTVSAGKTYEATSSPSLTSYRSLDTAKEPASVSVLLFNGGNTEDGNYVMAALDAIADFTKRKIEVKQWNNQYNSDLKYDIGFWLSDQPLANNFLKNINQAGRLFSYETGKTVAVHSLIDLQPGKAGNEAIVALNKRIVAPAEQGESIWKDGFGRPVLSLEKEKSPDHYHFYSRLNPQWTTLVWSGQFVKALMPIILGNENAGQGSGFGFETHSEDQRRTAGLFSSKHASAVQSAGMDKEGVQEPLNRFFWMLALAIFLLERVLSFSNKNKRNHG</sequence>
<feature type="transmembrane region" description="Helical" evidence="1">
    <location>
        <begin position="449"/>
        <end position="467"/>
    </location>
</feature>
<evidence type="ECO:0000256" key="1">
    <source>
        <dbReference type="SAM" id="Phobius"/>
    </source>
</evidence>
<keyword evidence="1 3" id="KW-0812">Transmembrane</keyword>
<dbReference type="PANTHER" id="PTHR37464:SF1">
    <property type="entry name" value="BLL2463 PROTEIN"/>
    <property type="match status" value="1"/>
</dbReference>
<dbReference type="InterPro" id="IPR011933">
    <property type="entry name" value="Double_TM_dom"/>
</dbReference>
<keyword evidence="4" id="KW-1185">Reference proteome</keyword>
<accession>A0A1H0D1P2</accession>
<feature type="transmembrane region" description="Helical" evidence="1">
    <location>
        <begin position="56"/>
        <end position="74"/>
    </location>
</feature>
<dbReference type="PANTHER" id="PTHR37464">
    <property type="entry name" value="BLL2463 PROTEIN"/>
    <property type="match status" value="1"/>
</dbReference>
<evidence type="ECO:0000259" key="2">
    <source>
        <dbReference type="Pfam" id="PF07584"/>
    </source>
</evidence>
<evidence type="ECO:0000313" key="4">
    <source>
        <dbReference type="Proteomes" id="UP000183200"/>
    </source>
</evidence>
<organism evidence="3 4">
    <name type="scientific">Pedobacter steynii</name>
    <dbReference type="NCBI Taxonomy" id="430522"/>
    <lineage>
        <taxon>Bacteria</taxon>
        <taxon>Pseudomonadati</taxon>
        <taxon>Bacteroidota</taxon>
        <taxon>Sphingobacteriia</taxon>
        <taxon>Sphingobacteriales</taxon>
        <taxon>Sphingobacteriaceae</taxon>
        <taxon>Pedobacter</taxon>
    </lineage>
</organism>
<proteinExistence type="predicted"/>
<reference evidence="4" key="1">
    <citation type="submission" date="2016-10" db="EMBL/GenBank/DDBJ databases">
        <authorList>
            <person name="Varghese N."/>
            <person name="Submissions S."/>
        </authorList>
    </citation>
    <scope>NUCLEOTIDE SEQUENCE [LARGE SCALE GENOMIC DNA]</scope>
    <source>
        <strain evidence="4">DSM 19110</strain>
    </source>
</reference>
<name>A0A1H0D1P2_9SPHI</name>
<dbReference type="Proteomes" id="UP000183200">
    <property type="component" value="Unassembled WGS sequence"/>
</dbReference>
<evidence type="ECO:0000313" key="3">
    <source>
        <dbReference type="EMBL" id="SDN64100.1"/>
    </source>
</evidence>
<protein>
    <submittedName>
        <fullName evidence="3">N-terminal double-transmembrane domain-containing protein</fullName>
    </submittedName>
</protein>
<dbReference type="AlphaFoldDB" id="A0A1H0D1P2"/>
<dbReference type="NCBIfam" id="TIGR02226">
    <property type="entry name" value="two_anch"/>
    <property type="match status" value="1"/>
</dbReference>
<dbReference type="RefSeq" id="WP_074611220.1">
    <property type="nucleotide sequence ID" value="NZ_FNGY01000008.1"/>
</dbReference>
<keyword evidence="1" id="KW-0472">Membrane</keyword>
<dbReference type="InterPro" id="IPR024163">
    <property type="entry name" value="Aerotolerance_reg_N"/>
</dbReference>
<gene>
    <name evidence="3" type="ORF">SAMN05421820_108283</name>
</gene>
<dbReference type="EMBL" id="FNGY01000008">
    <property type="protein sequence ID" value="SDN64100.1"/>
    <property type="molecule type" value="Genomic_DNA"/>
</dbReference>
<dbReference type="Pfam" id="PF07584">
    <property type="entry name" value="BatA"/>
    <property type="match status" value="1"/>
</dbReference>
<feature type="domain" description="Aerotolerance regulator N-terminal" evidence="2">
    <location>
        <begin position="1"/>
        <end position="76"/>
    </location>
</feature>
<feature type="transmembrane region" description="Helical" evidence="1">
    <location>
        <begin position="6"/>
        <end position="24"/>
    </location>
</feature>